<keyword evidence="1" id="KW-0812">Transmembrane</keyword>
<dbReference type="EMBL" id="SLXE01000003">
    <property type="protein sequence ID" value="TCP09326.1"/>
    <property type="molecule type" value="Genomic_DNA"/>
</dbReference>
<keyword evidence="1" id="KW-1133">Transmembrane helix</keyword>
<protein>
    <submittedName>
        <fullName evidence="2">Uncharacterized protein</fullName>
    </submittedName>
</protein>
<evidence type="ECO:0000256" key="1">
    <source>
        <dbReference type="SAM" id="Phobius"/>
    </source>
</evidence>
<evidence type="ECO:0000313" key="2">
    <source>
        <dbReference type="EMBL" id="TCP09326.1"/>
    </source>
</evidence>
<reference evidence="2 3" key="1">
    <citation type="submission" date="2019-03" db="EMBL/GenBank/DDBJ databases">
        <title>Genomic Encyclopedia of Type Strains, Phase IV (KMG-IV): sequencing the most valuable type-strain genomes for metagenomic binning, comparative biology and taxonomic classification.</title>
        <authorList>
            <person name="Goeker M."/>
        </authorList>
    </citation>
    <scope>NUCLEOTIDE SEQUENCE [LARGE SCALE GENOMIC DNA]</scope>
    <source>
        <strain evidence="2 3">DSM 17474</strain>
    </source>
</reference>
<sequence>MKIRYTDYESERDLNIHFMCIIALVNFGMFEFIRLFLILYFNS</sequence>
<name>A0ABY2C202_9NEIS</name>
<gene>
    <name evidence="2" type="ORF">EV680_10367</name>
</gene>
<dbReference type="Proteomes" id="UP000294721">
    <property type="component" value="Unassembled WGS sequence"/>
</dbReference>
<accession>A0ABY2C202</accession>
<comment type="caution">
    <text evidence="2">The sequence shown here is derived from an EMBL/GenBank/DDBJ whole genome shotgun (WGS) entry which is preliminary data.</text>
</comment>
<feature type="transmembrane region" description="Helical" evidence="1">
    <location>
        <begin position="16"/>
        <end position="41"/>
    </location>
</feature>
<keyword evidence="3" id="KW-1185">Reference proteome</keyword>
<organism evidence="2 3">
    <name type="scientific">Uruburuella suis</name>
    <dbReference type="NCBI Taxonomy" id="252130"/>
    <lineage>
        <taxon>Bacteria</taxon>
        <taxon>Pseudomonadati</taxon>
        <taxon>Pseudomonadota</taxon>
        <taxon>Betaproteobacteria</taxon>
        <taxon>Neisseriales</taxon>
        <taxon>Neisseriaceae</taxon>
        <taxon>Uruburuella</taxon>
    </lineage>
</organism>
<evidence type="ECO:0000313" key="3">
    <source>
        <dbReference type="Proteomes" id="UP000294721"/>
    </source>
</evidence>
<keyword evidence="1" id="KW-0472">Membrane</keyword>
<proteinExistence type="predicted"/>